<evidence type="ECO:0000256" key="5">
    <source>
        <dbReference type="SAM" id="SignalP"/>
    </source>
</evidence>
<dbReference type="EC" id="1.14.13.-" evidence="6"/>
<accession>A0ABU5YV86</accession>
<evidence type="ECO:0000313" key="6">
    <source>
        <dbReference type="EMBL" id="MEB3068806.1"/>
    </source>
</evidence>
<dbReference type="RefSeq" id="WP_225398958.1">
    <property type="nucleotide sequence ID" value="NZ_JAYJJQ010000004.1"/>
</dbReference>
<dbReference type="PANTHER" id="PTHR42877:SF4">
    <property type="entry name" value="FAD_NAD(P)-BINDING DOMAIN-CONTAINING PROTEIN-RELATED"/>
    <property type="match status" value="1"/>
</dbReference>
<dbReference type="PRINTS" id="PR00419">
    <property type="entry name" value="ADXRDTASE"/>
</dbReference>
<comment type="caution">
    <text evidence="6">The sequence shown here is derived from an EMBL/GenBank/DDBJ whole genome shotgun (WGS) entry which is preliminary data.</text>
</comment>
<gene>
    <name evidence="6" type="ORF">K5L39_06390</name>
</gene>
<organism evidence="6 7">
    <name type="scientific">[Mycobacterium] vasticus</name>
    <dbReference type="NCBI Taxonomy" id="2875777"/>
    <lineage>
        <taxon>Bacteria</taxon>
        <taxon>Bacillati</taxon>
        <taxon>Actinomycetota</taxon>
        <taxon>Actinomycetes</taxon>
        <taxon>Mycobacteriales</taxon>
        <taxon>Mycobacteriaceae</taxon>
        <taxon>Mycolicibacter</taxon>
    </lineage>
</organism>
<keyword evidence="2" id="KW-0285">Flavoprotein</keyword>
<comment type="similarity">
    <text evidence="1">Belongs to the FAD-binding monooxygenase family.</text>
</comment>
<evidence type="ECO:0000256" key="3">
    <source>
        <dbReference type="ARBA" id="ARBA00022827"/>
    </source>
</evidence>
<dbReference type="Proteomes" id="UP001299283">
    <property type="component" value="Unassembled WGS sequence"/>
</dbReference>
<keyword evidence="3" id="KW-0274">FAD</keyword>
<reference evidence="6 7" key="1">
    <citation type="submission" date="2023-12" db="EMBL/GenBank/DDBJ databases">
        <title>Description of new species of Mycobacterium terrae complex isolated from sewage at the Sao Paulo Zoological Park Foundation in Brazil.</title>
        <authorList>
            <person name="Romagnoli C.L."/>
            <person name="Conceicao E.C."/>
            <person name="Machado E."/>
            <person name="Barreto L.B.P.F."/>
            <person name="Sharma A."/>
            <person name="Silva N.M."/>
            <person name="Marques L.E."/>
            <person name="Juliana M.A."/>
            <person name="Lourenco M.C.S."/>
            <person name="Digiampietri L.A."/>
            <person name="Suffys P.N."/>
            <person name="Viana-Niero C."/>
        </authorList>
    </citation>
    <scope>NUCLEOTIDE SEQUENCE [LARGE SCALE GENOMIC DNA]</scope>
    <source>
        <strain evidence="6 7">MYC017</strain>
    </source>
</reference>
<dbReference type="Gene3D" id="3.50.50.60">
    <property type="entry name" value="FAD/NAD(P)-binding domain"/>
    <property type="match status" value="2"/>
</dbReference>
<feature type="signal peptide" evidence="5">
    <location>
        <begin position="1"/>
        <end position="22"/>
    </location>
</feature>
<keyword evidence="4 6" id="KW-0560">Oxidoreductase</keyword>
<dbReference type="Pfam" id="PF00743">
    <property type="entry name" value="FMO-like"/>
    <property type="match status" value="1"/>
</dbReference>
<evidence type="ECO:0000256" key="2">
    <source>
        <dbReference type="ARBA" id="ARBA00022630"/>
    </source>
</evidence>
<dbReference type="InterPro" id="IPR051209">
    <property type="entry name" value="FAD-bind_Monooxygenase_sf"/>
</dbReference>
<dbReference type="PANTHER" id="PTHR42877">
    <property type="entry name" value="L-ORNITHINE N(5)-MONOOXYGENASE-RELATED"/>
    <property type="match status" value="1"/>
</dbReference>
<dbReference type="InterPro" id="IPR036188">
    <property type="entry name" value="FAD/NAD-bd_sf"/>
</dbReference>
<evidence type="ECO:0000256" key="4">
    <source>
        <dbReference type="ARBA" id="ARBA00023002"/>
    </source>
</evidence>
<proteinExistence type="inferred from homology"/>
<dbReference type="GO" id="GO:0016491">
    <property type="term" value="F:oxidoreductase activity"/>
    <property type="evidence" value="ECO:0007669"/>
    <property type="project" value="UniProtKB-KW"/>
</dbReference>
<evidence type="ECO:0000256" key="1">
    <source>
        <dbReference type="ARBA" id="ARBA00010139"/>
    </source>
</evidence>
<dbReference type="SUPFAM" id="SSF51905">
    <property type="entry name" value="FAD/NAD(P)-binding domain"/>
    <property type="match status" value="2"/>
</dbReference>
<feature type="chain" id="PRO_5047337961" evidence="5">
    <location>
        <begin position="23"/>
        <end position="503"/>
    </location>
</feature>
<keyword evidence="7" id="KW-1185">Reference proteome</keyword>
<name>A0ABU5YV86_9MYCO</name>
<dbReference type="InterPro" id="IPR020946">
    <property type="entry name" value="Flavin_mOase-like"/>
</dbReference>
<protein>
    <submittedName>
        <fullName evidence="6">NAD(P)/FAD-dependent oxidoreductase</fullName>
        <ecNumber evidence="6">1.14.13.-</ecNumber>
    </submittedName>
</protein>
<sequence length="503" mass="56017">MAQQRRVQVAIIGAGMSGLCMAATLEDAGIDSYTVFEQADEVGGTWRDNTYPGLTCDVPSRYYTYSFRPNPDWSHFLPPGREIQAYFRQVADERGIRRHIRFGTAVTSARYDDGRWWLTTADGEEAFDVLVTAAGVLRVPRYPEILGRESFAGPAFHSSRWDHSVSLPDKRIGLIGTGSTGTQIIAELGGTVRGLTVFQRTAQWVFPVPNPRYSALGRAALHRFPALNRIGYRFWGWSFRFLFCRAVVQPGLRRRVLSSICRWNLRLSVRDPVLRAKLTPDYQPLCKRQVMAGHFYRAVRQPGVEVVTDPIDHIEPRGIVTADGTLRELDLLVYATGFDARAYVRPMQIVGPGGLTLDQAWADGPRAYRSVAVAGFPNLFMLMGPHSPIGNNSLIPVAEAQAGYALWWIQEMRAGRVVAATPTLAATDEYNQSMKAAMPSTIWVSGCSSWYLGKDGLPELFPWVPERHTELLRHPEPADFDICWSGASEPAVSGEPNAADRRT</sequence>
<evidence type="ECO:0000313" key="7">
    <source>
        <dbReference type="Proteomes" id="UP001299283"/>
    </source>
</evidence>
<dbReference type="EMBL" id="JAYJJQ010000004">
    <property type="protein sequence ID" value="MEB3068806.1"/>
    <property type="molecule type" value="Genomic_DNA"/>
</dbReference>
<keyword evidence="5" id="KW-0732">Signal</keyword>